<dbReference type="Pfam" id="PF02386">
    <property type="entry name" value="TrkH"/>
    <property type="match status" value="1"/>
</dbReference>
<feature type="transmembrane region" description="Helical" evidence="8">
    <location>
        <begin position="416"/>
        <end position="436"/>
    </location>
</feature>
<dbReference type="GO" id="GO:0008324">
    <property type="term" value="F:monoatomic cation transmembrane transporter activity"/>
    <property type="evidence" value="ECO:0007669"/>
    <property type="project" value="InterPro"/>
</dbReference>
<dbReference type="AlphaFoldDB" id="A0A7W9TQ55"/>
<dbReference type="InterPro" id="IPR003445">
    <property type="entry name" value="Cat_transpt"/>
</dbReference>
<feature type="transmembrane region" description="Helical" evidence="8">
    <location>
        <begin position="202"/>
        <end position="221"/>
    </location>
</feature>
<dbReference type="GO" id="GO:0005886">
    <property type="term" value="C:plasma membrane"/>
    <property type="evidence" value="ECO:0007669"/>
    <property type="project" value="UniProtKB-SubCell"/>
</dbReference>
<feature type="transmembrane region" description="Helical" evidence="8">
    <location>
        <begin position="142"/>
        <end position="162"/>
    </location>
</feature>
<keyword evidence="3" id="KW-1003">Cell membrane</keyword>
<keyword evidence="6" id="KW-0406">Ion transport</keyword>
<dbReference type="Proteomes" id="UP000541136">
    <property type="component" value="Unassembled WGS sequence"/>
</dbReference>
<evidence type="ECO:0000313" key="10">
    <source>
        <dbReference type="Proteomes" id="UP000541136"/>
    </source>
</evidence>
<evidence type="ECO:0000256" key="7">
    <source>
        <dbReference type="ARBA" id="ARBA00023136"/>
    </source>
</evidence>
<dbReference type="RefSeq" id="WP_151023979.1">
    <property type="nucleotide sequence ID" value="NZ_JACHIB010000017.1"/>
</dbReference>
<feature type="transmembrane region" description="Helical" evidence="8">
    <location>
        <begin position="309"/>
        <end position="339"/>
    </location>
</feature>
<name>A0A7W9TQ55_CASDE</name>
<organism evidence="9 10">
    <name type="scientific">Castellaniella defragrans</name>
    <name type="common">Alcaligenes defragrans</name>
    <dbReference type="NCBI Taxonomy" id="75697"/>
    <lineage>
        <taxon>Bacteria</taxon>
        <taxon>Pseudomonadati</taxon>
        <taxon>Pseudomonadota</taxon>
        <taxon>Betaproteobacteria</taxon>
        <taxon>Burkholderiales</taxon>
        <taxon>Alcaligenaceae</taxon>
        <taxon>Castellaniella</taxon>
    </lineage>
</organism>
<feature type="transmembrane region" description="Helical" evidence="8">
    <location>
        <begin position="87"/>
        <end position="111"/>
    </location>
</feature>
<evidence type="ECO:0000256" key="6">
    <source>
        <dbReference type="ARBA" id="ARBA00023065"/>
    </source>
</evidence>
<sequence length="454" mass="48867">MARINIHPLQAYRQARRTGQLQASPPAVLAGSFLILILVGTVLLSLPVAQRHPFGVFEALFTATSAVTVTGLMLIDPATDLSFFGQAVLLALVQIGGIGFVTFAIIATLTLGRRVSLKYQALALEAFNQTSVARIRQTALTVLKFSLVIEGAAILILTLWWWRHDSLEHAFLLAGFHAVSAFNNAGLSLFPGSLAGFAQDPVTTFVITGCVILGGLGFSVLADIQQKRSWTTLAYYTRLMLIGTLVLNLAGFALFWLIEARNPNTLGALPAAGQGLAAWTQVVAARTAGFASVDVDQLYDSSRFLLTGLMFIGGGSLSTASGIKLATFIVLLAVVRAYILQRKEVVLMHRTIAPETIHKALALMMVSGLLVCLGIFLVSLFEDMPFIAVVMEVMSAFSTTGISPDLTRVLSLPSQIVLMLLMFVGRLGPLTLVYSLGTQRRSRVRYPETVVQIG</sequence>
<gene>
    <name evidence="9" type="ORF">HNR28_002858</name>
</gene>
<feature type="transmembrane region" description="Helical" evidence="8">
    <location>
        <begin position="56"/>
        <end position="75"/>
    </location>
</feature>
<feature type="transmembrane region" description="Helical" evidence="8">
    <location>
        <begin position="27"/>
        <end position="49"/>
    </location>
</feature>
<evidence type="ECO:0000256" key="4">
    <source>
        <dbReference type="ARBA" id="ARBA00022692"/>
    </source>
</evidence>
<evidence type="ECO:0000256" key="2">
    <source>
        <dbReference type="ARBA" id="ARBA00022448"/>
    </source>
</evidence>
<reference evidence="9 10" key="1">
    <citation type="submission" date="2020-08" db="EMBL/GenBank/DDBJ databases">
        <title>Genomic Encyclopedia of Type Strains, Phase IV (KMG-IV): sequencing the most valuable type-strain genomes for metagenomic binning, comparative biology and taxonomic classification.</title>
        <authorList>
            <person name="Goeker M."/>
        </authorList>
    </citation>
    <scope>NUCLEOTIDE SEQUENCE [LARGE SCALE GENOMIC DNA]</scope>
    <source>
        <strain evidence="9 10">DSM 12141</strain>
    </source>
</reference>
<keyword evidence="2" id="KW-0813">Transport</keyword>
<feature type="transmembrane region" description="Helical" evidence="8">
    <location>
        <begin position="233"/>
        <end position="258"/>
    </location>
</feature>
<keyword evidence="5 8" id="KW-1133">Transmembrane helix</keyword>
<accession>A0A7W9TQ55</accession>
<proteinExistence type="predicted"/>
<evidence type="ECO:0000256" key="3">
    <source>
        <dbReference type="ARBA" id="ARBA00022475"/>
    </source>
</evidence>
<dbReference type="GO" id="GO:0030001">
    <property type="term" value="P:metal ion transport"/>
    <property type="evidence" value="ECO:0007669"/>
    <property type="project" value="UniProtKB-ARBA"/>
</dbReference>
<evidence type="ECO:0000313" key="9">
    <source>
        <dbReference type="EMBL" id="MBB6084810.1"/>
    </source>
</evidence>
<dbReference type="PANTHER" id="PTHR32024">
    <property type="entry name" value="TRK SYSTEM POTASSIUM UPTAKE PROTEIN TRKG-RELATED"/>
    <property type="match status" value="1"/>
</dbReference>
<dbReference type="PANTHER" id="PTHR32024:SF1">
    <property type="entry name" value="KTR SYSTEM POTASSIUM UPTAKE PROTEIN B"/>
    <property type="match status" value="1"/>
</dbReference>
<evidence type="ECO:0000256" key="1">
    <source>
        <dbReference type="ARBA" id="ARBA00004651"/>
    </source>
</evidence>
<feature type="transmembrane region" description="Helical" evidence="8">
    <location>
        <begin position="360"/>
        <end position="381"/>
    </location>
</feature>
<evidence type="ECO:0000256" key="5">
    <source>
        <dbReference type="ARBA" id="ARBA00022989"/>
    </source>
</evidence>
<protein>
    <submittedName>
        <fullName evidence="9">Trk system potassium uptake protein TrkH</fullName>
    </submittedName>
</protein>
<keyword evidence="4 8" id="KW-0812">Transmembrane</keyword>
<evidence type="ECO:0000256" key="8">
    <source>
        <dbReference type="SAM" id="Phobius"/>
    </source>
</evidence>
<comment type="caution">
    <text evidence="9">The sequence shown here is derived from an EMBL/GenBank/DDBJ whole genome shotgun (WGS) entry which is preliminary data.</text>
</comment>
<comment type="subcellular location">
    <subcellularLocation>
        <location evidence="1">Cell membrane</location>
        <topology evidence="1">Multi-pass membrane protein</topology>
    </subcellularLocation>
</comment>
<keyword evidence="7 8" id="KW-0472">Membrane</keyword>
<dbReference type="EMBL" id="JACHIB010000017">
    <property type="protein sequence ID" value="MBB6084810.1"/>
    <property type="molecule type" value="Genomic_DNA"/>
</dbReference>